<gene>
    <name evidence="2" type="primary">clpN</name>
</gene>
<sequence length="157" mass="18355">MLVKKKGMPKKVNIFSGKLFSLQLKKALFYAFLEARRQKINVIDSQLLLFGLLKTNDSSINRLFQKIYKTRTLSQNPIEKLINKLKVNFQFKSESITFSVDREFPNFSRPVKRLLFFLVRLGKKEQVTVITTLQVLTHLLRHKSLAKLVKDSLIMKI</sequence>
<dbReference type="InterPro" id="IPR036628">
    <property type="entry name" value="Clp_N_dom_sf"/>
</dbReference>
<organism evidence="2">
    <name type="scientific">Characiopsis acuta</name>
    <dbReference type="NCBI Taxonomy" id="2040456"/>
    <lineage>
        <taxon>Eukaryota</taxon>
        <taxon>Sar</taxon>
        <taxon>Stramenopiles</taxon>
        <taxon>Ochrophyta</taxon>
        <taxon>Eustigmatophyceae</taxon>
        <taxon>Eustigmatales</taxon>
        <taxon>Chlorobotryaceae</taxon>
        <taxon>Characiopsis</taxon>
    </lineage>
</organism>
<name>A0A3R5QQU8_9STRA</name>
<dbReference type="EMBL" id="MK281452">
    <property type="protein sequence ID" value="QAA11270.1"/>
    <property type="molecule type" value="Genomic_DNA"/>
</dbReference>
<dbReference type="RefSeq" id="YP_009550334.1">
    <property type="nucleotide sequence ID" value="NC_040294.1"/>
</dbReference>
<proteinExistence type="predicted"/>
<reference evidence="2" key="1">
    <citation type="journal article" date="2019" name="Genome Biol. Evol.">
        <title>Plastid Genomes and Proteins Illuminate the Evolution of Eustigmatophyte Algae and Their Bacterial Endosymbionts.</title>
        <authorList>
            <person name="Sevcikova T."/>
            <person name="Yurchenko T."/>
            <person name="Fawley K.P."/>
            <person name="Amaral R."/>
            <person name="Strnad H."/>
            <person name="Santos L.M."/>
            <person name="Fawley M.W."/>
            <person name="Elias M."/>
        </authorList>
    </citation>
    <scope>NUCLEOTIDE SEQUENCE</scope>
    <source>
        <strain evidence="2">ACOI 456</strain>
    </source>
</reference>
<geneLocation type="plastid" evidence="2"/>
<dbReference type="Pfam" id="PF02861">
    <property type="entry name" value="Clp_N"/>
    <property type="match status" value="1"/>
</dbReference>
<dbReference type="SUPFAM" id="SSF81923">
    <property type="entry name" value="Double Clp-N motif"/>
    <property type="match status" value="1"/>
</dbReference>
<feature type="domain" description="Clp R" evidence="1">
    <location>
        <begin position="20"/>
        <end position="143"/>
    </location>
</feature>
<keyword evidence="2" id="KW-0934">Plastid</keyword>
<evidence type="ECO:0000313" key="2">
    <source>
        <dbReference type="EMBL" id="QAA11270.1"/>
    </source>
</evidence>
<evidence type="ECO:0000259" key="1">
    <source>
        <dbReference type="Pfam" id="PF02861"/>
    </source>
</evidence>
<dbReference type="Gene3D" id="1.10.1780.10">
    <property type="entry name" value="Clp, N-terminal domain"/>
    <property type="match status" value="1"/>
</dbReference>
<protein>
    <submittedName>
        <fullName evidence="2">N-domain of Clp chaperone</fullName>
    </submittedName>
</protein>
<accession>A0A3R5QQU8</accession>
<dbReference type="AlphaFoldDB" id="A0A3R5QQU8"/>
<dbReference type="InterPro" id="IPR004176">
    <property type="entry name" value="Clp_R_N"/>
</dbReference>
<dbReference type="GeneID" id="38947285"/>